<feature type="region of interest" description="Disordered" evidence="1">
    <location>
        <begin position="28"/>
        <end position="67"/>
    </location>
</feature>
<protein>
    <submittedName>
        <fullName evidence="2">Uncharacterized protein</fullName>
    </submittedName>
</protein>
<dbReference type="AlphaFoldDB" id="A0A0C3AAQ2"/>
<evidence type="ECO:0000313" key="2">
    <source>
        <dbReference type="EMBL" id="KIM70858.1"/>
    </source>
</evidence>
<accession>A0A0C3AAQ2</accession>
<keyword evidence="3" id="KW-1185">Reference proteome</keyword>
<dbReference type="Proteomes" id="UP000053989">
    <property type="component" value="Unassembled WGS sequence"/>
</dbReference>
<organism evidence="2 3">
    <name type="scientific">Scleroderma citrinum Foug A</name>
    <dbReference type="NCBI Taxonomy" id="1036808"/>
    <lineage>
        <taxon>Eukaryota</taxon>
        <taxon>Fungi</taxon>
        <taxon>Dikarya</taxon>
        <taxon>Basidiomycota</taxon>
        <taxon>Agaricomycotina</taxon>
        <taxon>Agaricomycetes</taxon>
        <taxon>Agaricomycetidae</taxon>
        <taxon>Boletales</taxon>
        <taxon>Sclerodermatineae</taxon>
        <taxon>Sclerodermataceae</taxon>
        <taxon>Scleroderma</taxon>
    </lineage>
</organism>
<sequence length="67" mass="7478">MNRILQGGPVTITRNTAFWYPTIEYEINDEDKDDDNELESDEGSDYESATDFIGDGGEDTAEPNVNS</sequence>
<evidence type="ECO:0000256" key="1">
    <source>
        <dbReference type="SAM" id="MobiDB-lite"/>
    </source>
</evidence>
<dbReference type="InParanoid" id="A0A0C3AAQ2"/>
<evidence type="ECO:0000313" key="3">
    <source>
        <dbReference type="Proteomes" id="UP000053989"/>
    </source>
</evidence>
<proteinExistence type="predicted"/>
<feature type="compositionally biased region" description="Acidic residues" evidence="1">
    <location>
        <begin position="28"/>
        <end position="45"/>
    </location>
</feature>
<dbReference type="HOGENOM" id="CLU_2813887_0_0_1"/>
<gene>
    <name evidence="2" type="ORF">SCLCIDRAFT_1207043</name>
</gene>
<reference evidence="2 3" key="1">
    <citation type="submission" date="2014-04" db="EMBL/GenBank/DDBJ databases">
        <authorList>
            <consortium name="DOE Joint Genome Institute"/>
            <person name="Kuo A."/>
            <person name="Kohler A."/>
            <person name="Nagy L.G."/>
            <person name="Floudas D."/>
            <person name="Copeland A."/>
            <person name="Barry K.W."/>
            <person name="Cichocki N."/>
            <person name="Veneault-Fourrey C."/>
            <person name="LaButti K."/>
            <person name="Lindquist E.A."/>
            <person name="Lipzen A."/>
            <person name="Lundell T."/>
            <person name="Morin E."/>
            <person name="Murat C."/>
            <person name="Sun H."/>
            <person name="Tunlid A."/>
            <person name="Henrissat B."/>
            <person name="Grigoriev I.V."/>
            <person name="Hibbett D.S."/>
            <person name="Martin F."/>
            <person name="Nordberg H.P."/>
            <person name="Cantor M.N."/>
            <person name="Hua S.X."/>
        </authorList>
    </citation>
    <scope>NUCLEOTIDE SEQUENCE [LARGE SCALE GENOMIC DNA]</scope>
    <source>
        <strain evidence="2 3">Foug A</strain>
    </source>
</reference>
<name>A0A0C3AAQ2_9AGAM</name>
<reference evidence="3" key="2">
    <citation type="submission" date="2015-01" db="EMBL/GenBank/DDBJ databases">
        <title>Evolutionary Origins and Diversification of the Mycorrhizal Mutualists.</title>
        <authorList>
            <consortium name="DOE Joint Genome Institute"/>
            <consortium name="Mycorrhizal Genomics Consortium"/>
            <person name="Kohler A."/>
            <person name="Kuo A."/>
            <person name="Nagy L.G."/>
            <person name="Floudas D."/>
            <person name="Copeland A."/>
            <person name="Barry K.W."/>
            <person name="Cichocki N."/>
            <person name="Veneault-Fourrey C."/>
            <person name="LaButti K."/>
            <person name="Lindquist E.A."/>
            <person name="Lipzen A."/>
            <person name="Lundell T."/>
            <person name="Morin E."/>
            <person name="Murat C."/>
            <person name="Riley R."/>
            <person name="Ohm R."/>
            <person name="Sun H."/>
            <person name="Tunlid A."/>
            <person name="Henrissat B."/>
            <person name="Grigoriev I.V."/>
            <person name="Hibbett D.S."/>
            <person name="Martin F."/>
        </authorList>
    </citation>
    <scope>NUCLEOTIDE SEQUENCE [LARGE SCALE GENOMIC DNA]</scope>
    <source>
        <strain evidence="3">Foug A</strain>
    </source>
</reference>
<dbReference type="EMBL" id="KN822004">
    <property type="protein sequence ID" value="KIM70858.1"/>
    <property type="molecule type" value="Genomic_DNA"/>
</dbReference>